<keyword evidence="2" id="KW-1003">Cell membrane</keyword>
<evidence type="ECO:0000256" key="2">
    <source>
        <dbReference type="ARBA" id="ARBA00022475"/>
    </source>
</evidence>
<keyword evidence="5 6" id="KW-0472">Membrane</keyword>
<sequence>MDFDVITNILYATIRTGTPLLLVALGEMVCEKSGTLNLGQEGMMLLGAVAGFITMYQCDNLFIGFTVAALVGVMASLIFAFVALNLNASQVAAGLALTIFGTGLSAFLGADYEGKTINALPTLAIAGFEHIPVLGKALFSQDAIVYLSWSLVLGAYLFFKYHRAGLAVRAIGENPSVGNNLGLPVMRTRYLAVMFGGGLAGIAGAYLSLAYTPLWTQNMTAGRGWIALALVVFASWRIERVMLGAYLFGFASIMHLVAQAFGLAVDSNLLAMLPYGATLIVLIMLSKNKQKLKMYEPMWLGKPWHKGH</sequence>
<dbReference type="GO" id="GO:0005886">
    <property type="term" value="C:plasma membrane"/>
    <property type="evidence" value="ECO:0007669"/>
    <property type="project" value="UniProtKB-SubCell"/>
</dbReference>
<comment type="subcellular location">
    <subcellularLocation>
        <location evidence="1">Cell membrane</location>
        <topology evidence="1">Multi-pass membrane protein</topology>
    </subcellularLocation>
</comment>
<evidence type="ECO:0000313" key="7">
    <source>
        <dbReference type="EMBL" id="KKN04890.1"/>
    </source>
</evidence>
<feature type="transmembrane region" description="Helical" evidence="6">
    <location>
        <begin position="190"/>
        <end position="209"/>
    </location>
</feature>
<evidence type="ECO:0008006" key="8">
    <source>
        <dbReference type="Google" id="ProtNLM"/>
    </source>
</evidence>
<feature type="transmembrane region" description="Helical" evidence="6">
    <location>
        <begin position="143"/>
        <end position="159"/>
    </location>
</feature>
<dbReference type="PANTHER" id="PTHR43370">
    <property type="entry name" value="SUGAR ABC TRANSPORTER INTEGRAL MEMBRANE PROTEIN-RELATED"/>
    <property type="match status" value="1"/>
</dbReference>
<evidence type="ECO:0000256" key="3">
    <source>
        <dbReference type="ARBA" id="ARBA00022692"/>
    </source>
</evidence>
<feature type="transmembrane region" description="Helical" evidence="6">
    <location>
        <begin position="62"/>
        <end position="84"/>
    </location>
</feature>
<dbReference type="InterPro" id="IPR001851">
    <property type="entry name" value="ABC_transp_permease"/>
</dbReference>
<feature type="transmembrane region" description="Helical" evidence="6">
    <location>
        <begin position="269"/>
        <end position="285"/>
    </location>
</feature>
<dbReference type="GO" id="GO:0022857">
    <property type="term" value="F:transmembrane transporter activity"/>
    <property type="evidence" value="ECO:0007669"/>
    <property type="project" value="InterPro"/>
</dbReference>
<evidence type="ECO:0000256" key="1">
    <source>
        <dbReference type="ARBA" id="ARBA00004651"/>
    </source>
</evidence>
<reference evidence="7" key="1">
    <citation type="journal article" date="2015" name="Nature">
        <title>Complex archaea that bridge the gap between prokaryotes and eukaryotes.</title>
        <authorList>
            <person name="Spang A."/>
            <person name="Saw J.H."/>
            <person name="Jorgensen S.L."/>
            <person name="Zaremba-Niedzwiedzka K."/>
            <person name="Martijn J."/>
            <person name="Lind A.E."/>
            <person name="van Eijk R."/>
            <person name="Schleper C."/>
            <person name="Guy L."/>
            <person name="Ettema T.J."/>
        </authorList>
    </citation>
    <scope>NUCLEOTIDE SEQUENCE</scope>
</reference>
<evidence type="ECO:0000256" key="4">
    <source>
        <dbReference type="ARBA" id="ARBA00022989"/>
    </source>
</evidence>
<keyword evidence="4 6" id="KW-1133">Transmembrane helix</keyword>
<dbReference type="PANTHER" id="PTHR43370:SF2">
    <property type="entry name" value="ABC TRANSPORTER PERMEASE PROTEIN"/>
    <property type="match status" value="1"/>
</dbReference>
<gene>
    <name evidence="7" type="ORF">LCGC14_1092790</name>
</gene>
<evidence type="ECO:0000256" key="6">
    <source>
        <dbReference type="SAM" id="Phobius"/>
    </source>
</evidence>
<dbReference type="EMBL" id="LAZR01004867">
    <property type="protein sequence ID" value="KKN04890.1"/>
    <property type="molecule type" value="Genomic_DNA"/>
</dbReference>
<dbReference type="CDD" id="cd06580">
    <property type="entry name" value="TM_PBP1_transp_TpRbsC_like"/>
    <property type="match status" value="1"/>
</dbReference>
<accession>A0A0F9MBY0</accession>
<feature type="transmembrane region" description="Helical" evidence="6">
    <location>
        <begin position="215"/>
        <end position="236"/>
    </location>
</feature>
<protein>
    <recommendedName>
        <fullName evidence="8">ABC transporter permease</fullName>
    </recommendedName>
</protein>
<comment type="caution">
    <text evidence="7">The sequence shown here is derived from an EMBL/GenBank/DDBJ whole genome shotgun (WGS) entry which is preliminary data.</text>
</comment>
<organism evidence="7">
    <name type="scientific">marine sediment metagenome</name>
    <dbReference type="NCBI Taxonomy" id="412755"/>
    <lineage>
        <taxon>unclassified sequences</taxon>
        <taxon>metagenomes</taxon>
        <taxon>ecological metagenomes</taxon>
    </lineage>
</organism>
<feature type="transmembrane region" description="Helical" evidence="6">
    <location>
        <begin position="243"/>
        <end position="263"/>
    </location>
</feature>
<evidence type="ECO:0000256" key="5">
    <source>
        <dbReference type="ARBA" id="ARBA00023136"/>
    </source>
</evidence>
<name>A0A0F9MBY0_9ZZZZ</name>
<dbReference type="AlphaFoldDB" id="A0A0F9MBY0"/>
<proteinExistence type="predicted"/>
<feature type="transmembrane region" description="Helical" evidence="6">
    <location>
        <begin position="91"/>
        <end position="110"/>
    </location>
</feature>
<keyword evidence="3 6" id="KW-0812">Transmembrane</keyword>
<dbReference type="Pfam" id="PF02653">
    <property type="entry name" value="BPD_transp_2"/>
    <property type="match status" value="1"/>
</dbReference>